<keyword evidence="3 7" id="KW-1134">Transmembrane beta strand</keyword>
<evidence type="ECO:0000256" key="7">
    <source>
        <dbReference type="PROSITE-ProRule" id="PRU01360"/>
    </source>
</evidence>
<name>A0A1H8TXF7_9SPHI</name>
<protein>
    <submittedName>
        <fullName evidence="9">TonB-linked outer membrane protein, SusC/RagA family</fullName>
    </submittedName>
</protein>
<feature type="domain" description="TonB-dependent receptor plug" evidence="8">
    <location>
        <begin position="229"/>
        <end position="352"/>
    </location>
</feature>
<dbReference type="RefSeq" id="WP_091220602.1">
    <property type="nucleotide sequence ID" value="NZ_FOCL01000017.1"/>
</dbReference>
<dbReference type="OrthoDB" id="1094723at2"/>
<proteinExistence type="inferred from homology"/>
<dbReference type="STRING" id="551995.SAMN05192574_11728"/>
<evidence type="ECO:0000256" key="2">
    <source>
        <dbReference type="ARBA" id="ARBA00022448"/>
    </source>
</evidence>
<keyword evidence="10" id="KW-1185">Reference proteome</keyword>
<dbReference type="InterPro" id="IPR012910">
    <property type="entry name" value="Plug_dom"/>
</dbReference>
<dbReference type="NCBIfam" id="TIGR04057">
    <property type="entry name" value="SusC_RagA_signa"/>
    <property type="match status" value="1"/>
</dbReference>
<evidence type="ECO:0000259" key="8">
    <source>
        <dbReference type="Pfam" id="PF07715"/>
    </source>
</evidence>
<dbReference type="NCBIfam" id="TIGR04056">
    <property type="entry name" value="OMP_RagA_SusC"/>
    <property type="match status" value="1"/>
</dbReference>
<evidence type="ECO:0000313" key="10">
    <source>
        <dbReference type="Proteomes" id="UP000198942"/>
    </source>
</evidence>
<dbReference type="Pfam" id="PF07715">
    <property type="entry name" value="Plug"/>
    <property type="match status" value="1"/>
</dbReference>
<dbReference type="InterPro" id="IPR039426">
    <property type="entry name" value="TonB-dep_rcpt-like"/>
</dbReference>
<evidence type="ECO:0000256" key="1">
    <source>
        <dbReference type="ARBA" id="ARBA00004571"/>
    </source>
</evidence>
<keyword evidence="6 7" id="KW-0998">Cell outer membrane</keyword>
<gene>
    <name evidence="9" type="ORF">SAMN05192574_11728</name>
</gene>
<reference evidence="10" key="1">
    <citation type="submission" date="2016-10" db="EMBL/GenBank/DDBJ databases">
        <authorList>
            <person name="Varghese N."/>
            <person name="Submissions S."/>
        </authorList>
    </citation>
    <scope>NUCLEOTIDE SEQUENCE [LARGE SCALE GENOMIC DNA]</scope>
    <source>
        <strain evidence="10">Gh-48</strain>
    </source>
</reference>
<dbReference type="InterPro" id="IPR023996">
    <property type="entry name" value="TonB-dep_OMP_SusC/RagA"/>
</dbReference>
<comment type="similarity">
    <text evidence="7">Belongs to the TonB-dependent receptor family.</text>
</comment>
<evidence type="ECO:0000256" key="3">
    <source>
        <dbReference type="ARBA" id="ARBA00022452"/>
    </source>
</evidence>
<dbReference type="InterPro" id="IPR008969">
    <property type="entry name" value="CarboxyPept-like_regulatory"/>
</dbReference>
<evidence type="ECO:0000256" key="5">
    <source>
        <dbReference type="ARBA" id="ARBA00023136"/>
    </source>
</evidence>
<dbReference type="GO" id="GO:0009279">
    <property type="term" value="C:cell outer membrane"/>
    <property type="evidence" value="ECO:0007669"/>
    <property type="project" value="UniProtKB-SubCell"/>
</dbReference>
<dbReference type="AlphaFoldDB" id="A0A1H8TXF7"/>
<dbReference type="Gene3D" id="2.40.170.20">
    <property type="entry name" value="TonB-dependent receptor, beta-barrel domain"/>
    <property type="match status" value="1"/>
</dbReference>
<evidence type="ECO:0000256" key="4">
    <source>
        <dbReference type="ARBA" id="ARBA00022692"/>
    </source>
</evidence>
<accession>A0A1H8TXF7</accession>
<dbReference type="Gene3D" id="2.170.130.10">
    <property type="entry name" value="TonB-dependent receptor, plug domain"/>
    <property type="match status" value="1"/>
</dbReference>
<keyword evidence="5 7" id="KW-0472">Membrane</keyword>
<dbReference type="PROSITE" id="PS52016">
    <property type="entry name" value="TONB_DEPENDENT_REC_3"/>
    <property type="match status" value="1"/>
</dbReference>
<dbReference type="Pfam" id="PF13715">
    <property type="entry name" value="CarbopepD_reg_2"/>
    <property type="match status" value="1"/>
</dbReference>
<organism evidence="9 10">
    <name type="scientific">Mucilaginibacter gossypiicola</name>
    <dbReference type="NCBI Taxonomy" id="551995"/>
    <lineage>
        <taxon>Bacteria</taxon>
        <taxon>Pseudomonadati</taxon>
        <taxon>Bacteroidota</taxon>
        <taxon>Sphingobacteriia</taxon>
        <taxon>Sphingobacteriales</taxon>
        <taxon>Sphingobacteriaceae</taxon>
        <taxon>Mucilaginibacter</taxon>
    </lineage>
</organism>
<dbReference type="SUPFAM" id="SSF56935">
    <property type="entry name" value="Porins"/>
    <property type="match status" value="1"/>
</dbReference>
<dbReference type="SUPFAM" id="SSF49464">
    <property type="entry name" value="Carboxypeptidase regulatory domain-like"/>
    <property type="match status" value="1"/>
</dbReference>
<sequence>MKLTFLYNAVCAIRGVKCKFLLVLKLTTILLLVGALHLSAASYSQTVTISGKSKSLESVFKDIKRQTGYLFFYSEKVNLKGKTVDADFHDTQLVDVLNACLKDFDLSFTIVSKTIVIQNKIPEPRPAPVEPMSKIPVSGRVLDSVSKTTLPGVNIALKGGRGVIGQTNDKGEFNVQADAGQTLIFSFMGYKSAEVKVVAGQSIVVKLLPDINNIKDIVVTGYQVIKKDNYTGNAITVSGADLKRNNPQNVIKSIASFDPSFKVLDNNLIGSDPNKLPKINVRGTTAIPSISDDILDRNNLSSNYNLPAFILDGFEVSLQKVVDLDINRIESVTLLKDGAATAVYGSRAANGVMVITTKAPVAGKLQLSYNYELTFNGPDLSDYHVLNAKQKVAYEQLVGLYDTQTSTSGDTKQDELDAQLFTRLKNVASGVNTYWLSQPLRNAYQQKHSVYAQGGDQSFRYGIDLRYQTQPGVMKGSDNTRYSGGVNFTYNPSSKLIIRNDLTITQVNQVNSPYGDFSTYVNANPYFPIRDSTGRLVQELANWRVNTGRMGTDQYITENIFNPLYEASLSSFNKAAYTEILESFSADYKITKGLRLKALMSVNKTNSTTDAYVSPLSSVFYNVALDKLNTRGTYDYGTNASLNLDGNVTINYNKQLGDHYFNLVLGANILASKSDIKSFSAQGFSNDRFTNIGFARTYKENSAPYGDVTKTRTAGAFFSGNYAFQNKYLLDASVRVDGSSAFGADRRYAPFGSLGIGWNIHKENFLQGSNVISQLRLKGSIATLGSISFPAYQSRSIYSYDTQHWYSTGIGATILGYGNSNLEWQKTRTTDVGMDIGLFKDKVVLSPRYYYKLTKGLITDINLAPSTGFNTYKDNLGDMSNKGYELYLVAQVFHTTDWNINVTGNLAHNVNKIVKISDALKAFNNNIDNFQTNTDNNAFSTPLTRYVEGKSLNTIYAVKSLGIDPENGKEILVKKNGTLTYNWDVKDIQDVGNTTPKAEGFFGSTVSYKRFMMSFSFHYRFGGQAFNQTLIDRVENADPRYNVDSRVLEQRWKQPGDHTFFKNIADLTDTYVSSRFVQKDNLIELQSLYFSYDFKPQAIKRLGLQNLRLAATANDIFRASTIQAERGINYPFARSLTFSLLGSF</sequence>
<dbReference type="InterPro" id="IPR037066">
    <property type="entry name" value="Plug_dom_sf"/>
</dbReference>
<dbReference type="InterPro" id="IPR023997">
    <property type="entry name" value="TonB-dep_OMP_SusC/RagA_CS"/>
</dbReference>
<keyword evidence="2 7" id="KW-0813">Transport</keyword>
<keyword evidence="4 7" id="KW-0812">Transmembrane</keyword>
<comment type="subcellular location">
    <subcellularLocation>
        <location evidence="1 7">Cell outer membrane</location>
        <topology evidence="1 7">Multi-pass membrane protein</topology>
    </subcellularLocation>
</comment>
<evidence type="ECO:0000256" key="6">
    <source>
        <dbReference type="ARBA" id="ARBA00023237"/>
    </source>
</evidence>
<dbReference type="InterPro" id="IPR036942">
    <property type="entry name" value="Beta-barrel_TonB_sf"/>
</dbReference>
<dbReference type="Proteomes" id="UP000198942">
    <property type="component" value="Unassembled WGS sequence"/>
</dbReference>
<evidence type="ECO:0000313" key="9">
    <source>
        <dbReference type="EMBL" id="SEO95223.1"/>
    </source>
</evidence>
<dbReference type="EMBL" id="FOCL01000017">
    <property type="protein sequence ID" value="SEO95223.1"/>
    <property type="molecule type" value="Genomic_DNA"/>
</dbReference>